<sequence length="190" mass="22308">MALSLPRVYRHSVTKSCTTTGFVIADGAITGDPPLSLALSSVYSHTSLSPSVRLFTGPVSITTATFTLPVWNQENETWQTQNGQTDRGERKSGSAGSQGNLPREGREKERDRTNRERESRKKERERETVGWEIQIEERYKRECTQGEREIERRERRAGEREEREREREDRGERERREREREKGEREERER</sequence>
<gene>
    <name evidence="2" type="ORF">WMY93_014231</name>
</gene>
<feature type="compositionally biased region" description="Polar residues" evidence="1">
    <location>
        <begin position="73"/>
        <end position="85"/>
    </location>
</feature>
<organism evidence="2 3">
    <name type="scientific">Mugilogobius chulae</name>
    <name type="common">yellowstripe goby</name>
    <dbReference type="NCBI Taxonomy" id="88201"/>
    <lineage>
        <taxon>Eukaryota</taxon>
        <taxon>Metazoa</taxon>
        <taxon>Chordata</taxon>
        <taxon>Craniata</taxon>
        <taxon>Vertebrata</taxon>
        <taxon>Euteleostomi</taxon>
        <taxon>Actinopterygii</taxon>
        <taxon>Neopterygii</taxon>
        <taxon>Teleostei</taxon>
        <taxon>Neoteleostei</taxon>
        <taxon>Acanthomorphata</taxon>
        <taxon>Gobiaria</taxon>
        <taxon>Gobiiformes</taxon>
        <taxon>Gobioidei</taxon>
        <taxon>Gobiidae</taxon>
        <taxon>Gobionellinae</taxon>
        <taxon>Mugilogobius</taxon>
    </lineage>
</organism>
<accession>A0AAW0P0Y3</accession>
<dbReference type="Proteomes" id="UP001460270">
    <property type="component" value="Unassembled WGS sequence"/>
</dbReference>
<comment type="caution">
    <text evidence="2">The sequence shown here is derived from an EMBL/GenBank/DDBJ whole genome shotgun (WGS) entry which is preliminary data.</text>
</comment>
<evidence type="ECO:0000313" key="3">
    <source>
        <dbReference type="Proteomes" id="UP001460270"/>
    </source>
</evidence>
<reference evidence="3" key="1">
    <citation type="submission" date="2024-04" db="EMBL/GenBank/DDBJ databases">
        <title>Salinicola lusitanus LLJ914,a marine bacterium isolated from the Okinawa Trough.</title>
        <authorList>
            <person name="Li J."/>
        </authorList>
    </citation>
    <scope>NUCLEOTIDE SEQUENCE [LARGE SCALE GENOMIC DNA]</scope>
</reference>
<feature type="compositionally biased region" description="Basic and acidic residues" evidence="1">
    <location>
        <begin position="103"/>
        <end position="129"/>
    </location>
</feature>
<evidence type="ECO:0000313" key="2">
    <source>
        <dbReference type="EMBL" id="KAK7909547.1"/>
    </source>
</evidence>
<proteinExistence type="predicted"/>
<dbReference type="AlphaFoldDB" id="A0AAW0P0Y3"/>
<dbReference type="EMBL" id="JBBPFD010000010">
    <property type="protein sequence ID" value="KAK7909547.1"/>
    <property type="molecule type" value="Genomic_DNA"/>
</dbReference>
<feature type="region of interest" description="Disordered" evidence="1">
    <location>
        <begin position="73"/>
        <end position="129"/>
    </location>
</feature>
<name>A0AAW0P0Y3_9GOBI</name>
<feature type="region of interest" description="Disordered" evidence="1">
    <location>
        <begin position="142"/>
        <end position="190"/>
    </location>
</feature>
<evidence type="ECO:0000256" key="1">
    <source>
        <dbReference type="SAM" id="MobiDB-lite"/>
    </source>
</evidence>
<keyword evidence="3" id="KW-1185">Reference proteome</keyword>
<protein>
    <submittedName>
        <fullName evidence="2">Uncharacterized protein</fullName>
    </submittedName>
</protein>